<feature type="chain" id="PRO_5045127109" evidence="3">
    <location>
        <begin position="40"/>
        <end position="314"/>
    </location>
</feature>
<proteinExistence type="inferred from homology"/>
<name>A0ABR9VS77_9SYNC</name>
<dbReference type="PANTHER" id="PTHR30023">
    <property type="entry name" value="D-ALANYL-D-ALANINE CARBOXYPEPTIDASE"/>
    <property type="match status" value="1"/>
</dbReference>
<accession>A0ABR9VS77</accession>
<dbReference type="Gene3D" id="3.40.710.10">
    <property type="entry name" value="DD-peptidase/beta-lactamase superfamily"/>
    <property type="match status" value="1"/>
</dbReference>
<organism evidence="4 5">
    <name type="scientific">Synechocystis salina LEGE 00031</name>
    <dbReference type="NCBI Taxonomy" id="1828736"/>
    <lineage>
        <taxon>Bacteria</taxon>
        <taxon>Bacillati</taxon>
        <taxon>Cyanobacteriota</taxon>
        <taxon>Cyanophyceae</taxon>
        <taxon>Synechococcales</taxon>
        <taxon>Merismopediaceae</taxon>
        <taxon>Synechocystis</taxon>
    </lineage>
</organism>
<feature type="signal peptide" evidence="3">
    <location>
        <begin position="1"/>
        <end position="39"/>
    </location>
</feature>
<comment type="caution">
    <text evidence="4">The sequence shown here is derived from an EMBL/GenBank/DDBJ whole genome shotgun (WGS) entry which is preliminary data.</text>
</comment>
<dbReference type="Proteomes" id="UP000658720">
    <property type="component" value="Unassembled WGS sequence"/>
</dbReference>
<dbReference type="InterPro" id="IPR012338">
    <property type="entry name" value="Beta-lactam/transpept-like"/>
</dbReference>
<dbReference type="GO" id="GO:0009002">
    <property type="term" value="F:serine-type D-Ala-D-Ala carboxypeptidase activity"/>
    <property type="evidence" value="ECO:0007669"/>
    <property type="project" value="UniProtKB-EC"/>
</dbReference>
<keyword evidence="5" id="KW-1185">Reference proteome</keyword>
<dbReference type="SUPFAM" id="SSF56601">
    <property type="entry name" value="beta-lactamase/transpeptidase-like"/>
    <property type="match status" value="1"/>
</dbReference>
<keyword evidence="4" id="KW-0121">Carboxypeptidase</keyword>
<gene>
    <name evidence="4" type="primary">dacB</name>
    <name evidence="4" type="ORF">IQ217_05500</name>
</gene>
<dbReference type="InterPro" id="IPR000667">
    <property type="entry name" value="Peptidase_S13"/>
</dbReference>
<evidence type="ECO:0000313" key="5">
    <source>
        <dbReference type="Proteomes" id="UP000658720"/>
    </source>
</evidence>
<keyword evidence="4" id="KW-0645">Protease</keyword>
<evidence type="ECO:0000256" key="3">
    <source>
        <dbReference type="SAM" id="SignalP"/>
    </source>
</evidence>
<reference evidence="4 5" key="1">
    <citation type="submission" date="2020-10" db="EMBL/GenBank/DDBJ databases">
        <authorList>
            <person name="Castelo-Branco R."/>
            <person name="Eusebio N."/>
            <person name="Adriana R."/>
            <person name="Vieira A."/>
            <person name="Brugerolle De Fraissinette N."/>
            <person name="Rezende De Castro R."/>
            <person name="Schneider M.P."/>
            <person name="Vasconcelos V."/>
            <person name="Leao P.N."/>
        </authorList>
    </citation>
    <scope>NUCLEOTIDE SEQUENCE [LARGE SCALE GENOMIC DNA]</scope>
    <source>
        <strain evidence="4 5">LEGE 00031</strain>
    </source>
</reference>
<dbReference type="PANTHER" id="PTHR30023:SF0">
    <property type="entry name" value="PENICILLIN-SENSITIVE CARBOXYPEPTIDASE A"/>
    <property type="match status" value="1"/>
</dbReference>
<protein>
    <submittedName>
        <fullName evidence="4">D-alanyl-D-alanine carboxypeptidase/D-alanyl-D-alanine-endopeptidase</fullName>
        <ecNumber evidence="4">3.4.16.4</ecNumber>
    </submittedName>
</protein>
<sequence>MVRGSELYWKPMIKNRFPWLKVGALATSAALLSTTPALADQPETFASVDYFQGRQSVPIEVEMPTGGFGNIGSPIYQGACPATFEPIVQRIVGAKAIANWGVLVERLDDRRVLYSHNENKFFIPASNAKIFTTAAALQRLGPNATVRSQPLRNWVMTTNKRSNNSYAELLLNTVGGPGAVKAAVAELGVNPQGFRVADGSGLSRNNAATPRSLVDTLQAMYRSNNSSLFVSSMPIAGQDGTLARRMKATTAQNNVFAKTGTLRGVRALSGYANTPAHGTVVFSILANDWSRSGDNLVRAIDQLVVQINNMGACD</sequence>
<dbReference type="NCBIfam" id="TIGR00666">
    <property type="entry name" value="PBP4"/>
    <property type="match status" value="1"/>
</dbReference>
<evidence type="ECO:0000313" key="4">
    <source>
        <dbReference type="EMBL" id="MBE9253328.1"/>
    </source>
</evidence>
<evidence type="ECO:0000256" key="1">
    <source>
        <dbReference type="ARBA" id="ARBA00006096"/>
    </source>
</evidence>
<keyword evidence="3" id="KW-0732">Signal</keyword>
<dbReference type="EMBL" id="JADEVV010000011">
    <property type="protein sequence ID" value="MBE9253328.1"/>
    <property type="molecule type" value="Genomic_DNA"/>
</dbReference>
<dbReference type="Pfam" id="PF02113">
    <property type="entry name" value="Peptidase_S13"/>
    <property type="match status" value="1"/>
</dbReference>
<keyword evidence="2 4" id="KW-0378">Hydrolase</keyword>
<dbReference type="PRINTS" id="PR00922">
    <property type="entry name" value="DADACBPTASE3"/>
</dbReference>
<evidence type="ECO:0000256" key="2">
    <source>
        <dbReference type="ARBA" id="ARBA00022801"/>
    </source>
</evidence>
<comment type="similarity">
    <text evidence="1">Belongs to the peptidase S13 family.</text>
</comment>
<dbReference type="EC" id="3.4.16.4" evidence="4"/>